<evidence type="ECO:0000256" key="2">
    <source>
        <dbReference type="PROSITE-ProRule" id="PRU10007"/>
    </source>
</evidence>
<organism evidence="5 6">
    <name type="scientific">Exophiala bonariae</name>
    <dbReference type="NCBI Taxonomy" id="1690606"/>
    <lineage>
        <taxon>Eukaryota</taxon>
        <taxon>Fungi</taxon>
        <taxon>Dikarya</taxon>
        <taxon>Ascomycota</taxon>
        <taxon>Pezizomycotina</taxon>
        <taxon>Eurotiomycetes</taxon>
        <taxon>Chaetothyriomycetidae</taxon>
        <taxon>Chaetothyriales</taxon>
        <taxon>Herpotrichiellaceae</taxon>
        <taxon>Exophiala</taxon>
    </lineage>
</organism>
<dbReference type="PROSITE" id="PS00687">
    <property type="entry name" value="ALDEHYDE_DEHYDR_GLU"/>
    <property type="match status" value="1"/>
</dbReference>
<evidence type="ECO:0000256" key="3">
    <source>
        <dbReference type="RuleBase" id="RU003345"/>
    </source>
</evidence>
<dbReference type="InterPro" id="IPR016163">
    <property type="entry name" value="Ald_DH_C"/>
</dbReference>
<dbReference type="InterPro" id="IPR016162">
    <property type="entry name" value="Ald_DH_N"/>
</dbReference>
<dbReference type="PANTHER" id="PTHR43353">
    <property type="entry name" value="SUCCINATE-SEMIALDEHYDE DEHYDROGENASE, MITOCHONDRIAL"/>
    <property type="match status" value="1"/>
</dbReference>
<evidence type="ECO:0000259" key="4">
    <source>
        <dbReference type="Pfam" id="PF00171"/>
    </source>
</evidence>
<proteinExistence type="inferred from homology"/>
<dbReference type="InterPro" id="IPR029510">
    <property type="entry name" value="Ald_DH_CS_GLU"/>
</dbReference>
<dbReference type="GO" id="GO:0004777">
    <property type="term" value="F:succinate-semialdehyde dehydrogenase (NAD+) activity"/>
    <property type="evidence" value="ECO:0007669"/>
    <property type="project" value="TreeGrafter"/>
</dbReference>
<comment type="similarity">
    <text evidence="3">Belongs to the aldehyde dehydrogenase family.</text>
</comment>
<dbReference type="Gene3D" id="3.40.605.10">
    <property type="entry name" value="Aldehyde Dehydrogenase, Chain A, domain 1"/>
    <property type="match status" value="1"/>
</dbReference>
<dbReference type="RefSeq" id="XP_064700443.1">
    <property type="nucleotide sequence ID" value="XM_064853985.1"/>
</dbReference>
<dbReference type="InterPro" id="IPR015590">
    <property type="entry name" value="Aldehyde_DH_dom"/>
</dbReference>
<reference evidence="5 6" key="1">
    <citation type="submission" date="2023-08" db="EMBL/GenBank/DDBJ databases">
        <title>Black Yeasts Isolated from many extreme environments.</title>
        <authorList>
            <person name="Coleine C."/>
            <person name="Stajich J.E."/>
            <person name="Selbmann L."/>
        </authorList>
    </citation>
    <scope>NUCLEOTIDE SEQUENCE [LARGE SCALE GENOMIC DNA]</scope>
    <source>
        <strain evidence="5 6">CCFEE 5792</strain>
    </source>
</reference>
<dbReference type="Gene3D" id="3.40.309.10">
    <property type="entry name" value="Aldehyde Dehydrogenase, Chain A, domain 2"/>
    <property type="match status" value="1"/>
</dbReference>
<dbReference type="Pfam" id="PF00171">
    <property type="entry name" value="Aldedh"/>
    <property type="match status" value="1"/>
</dbReference>
<name>A0AAV9MTR2_9EURO</name>
<feature type="domain" description="Aldehyde dehydrogenase" evidence="4">
    <location>
        <begin position="27"/>
        <end position="470"/>
    </location>
</feature>
<dbReference type="SUPFAM" id="SSF53720">
    <property type="entry name" value="ALDH-like"/>
    <property type="match status" value="1"/>
</dbReference>
<evidence type="ECO:0000256" key="1">
    <source>
        <dbReference type="ARBA" id="ARBA00023002"/>
    </source>
</evidence>
<keyword evidence="1 3" id="KW-0560">Oxidoreductase</keyword>
<dbReference type="InterPro" id="IPR050740">
    <property type="entry name" value="Aldehyde_DH_Superfamily"/>
</dbReference>
<comment type="caution">
    <text evidence="5">The sequence shown here is derived from an EMBL/GenBank/DDBJ whole genome shotgun (WGS) entry which is preliminary data.</text>
</comment>
<accession>A0AAV9MTR2</accession>
<dbReference type="PANTHER" id="PTHR43353:SF6">
    <property type="entry name" value="CYTOPLASMIC ALDEHYDE DEHYDROGENASE (EUROFUNG)"/>
    <property type="match status" value="1"/>
</dbReference>
<protein>
    <recommendedName>
        <fullName evidence="4">Aldehyde dehydrogenase domain-containing protein</fullName>
    </recommendedName>
</protein>
<dbReference type="AlphaFoldDB" id="A0AAV9MTR2"/>
<dbReference type="EMBL" id="JAVRRD010000043">
    <property type="protein sequence ID" value="KAK5044792.1"/>
    <property type="molecule type" value="Genomic_DNA"/>
</dbReference>
<gene>
    <name evidence="5" type="ORF">LTR84_010448</name>
</gene>
<dbReference type="GO" id="GO:0009450">
    <property type="term" value="P:gamma-aminobutyric acid catabolic process"/>
    <property type="evidence" value="ECO:0007669"/>
    <property type="project" value="TreeGrafter"/>
</dbReference>
<feature type="active site" evidence="2">
    <location>
        <position position="259"/>
    </location>
</feature>
<evidence type="ECO:0000313" key="5">
    <source>
        <dbReference type="EMBL" id="KAK5044792.1"/>
    </source>
</evidence>
<dbReference type="InterPro" id="IPR016161">
    <property type="entry name" value="Ald_DH/histidinol_DH"/>
</dbReference>
<dbReference type="GeneID" id="89978606"/>
<sequence>MPFIQDSLGQEVVPIWIDGKSRPLDASRYIEVFSSAQDRVVHFAQGATEADALEAADVAWRSFQQWKKTKPEYRRDMLLRVADLYESRADEIVRWQVVETSCTEAFAHFNIKLAVGLIREFAGALTTALVGDIPPVQEGYGFVFKQPVGPILLIPPWNASIILSSRGVAAALGAGCTVVMKASELCPRTHSMIVEIWQQAGLPSGCLSQIQASRKDGALITETPIAHPAIRKVEFIGSAAVGKAIGQVASKHLKPILMELGGKSPAIVLRDANLAKAAEHCAFGAFVHQGQICFSTERIIVERPVAEEFISLLKKQNGMTSHAVSKAISKHAHQVIEEARANGAEFLLGDNSYLSDASLTPTIISGIKKTDRVRDEETFGPSATLYIVENAEEAVVLANDTEYGLNATIHTKDMLKALKMAGELDYGQVHVNVPTTYDDFTLPIKGVKGSGWGSNNSRYGLQEYLFDKTVTLHSDIGEETSFAK</sequence>
<evidence type="ECO:0000313" key="6">
    <source>
        <dbReference type="Proteomes" id="UP001358417"/>
    </source>
</evidence>
<dbReference type="Proteomes" id="UP001358417">
    <property type="component" value="Unassembled WGS sequence"/>
</dbReference>
<keyword evidence="6" id="KW-1185">Reference proteome</keyword>